<accession>A0A7S4RZX5</accession>
<dbReference type="PANTHER" id="PTHR21206:SF0">
    <property type="entry name" value="DNA REPLICATION COMPLEX GINS PROTEIN SLD5"/>
    <property type="match status" value="1"/>
</dbReference>
<dbReference type="AlphaFoldDB" id="A0A7S4RZX5"/>
<evidence type="ECO:0000259" key="8">
    <source>
        <dbReference type="Pfam" id="PF05916"/>
    </source>
</evidence>
<sequence length="237" mass="27473">MDSVPESSTIDASGDGGDGENEPFLNKDLERLFMRWQNEKYAPEVLPFDREVTENISEVVEFVGETLDEERGEGNGPDPNDPDFCLRCVDLERVRYLLRDYLRVRLWKLSQWPQHYLEPANVKLLSDAERTFLREFWGLKKGFLEHRLLGALPVAKQNLDDKMDLLDMVRRPVLDKHVYARLSENIGPIEVPPTYTQDTGTTPEPLTLHAGNTYLLRWPIVRKFFMDPEQEGKVQLV</sequence>
<dbReference type="Pfam" id="PF16922">
    <property type="entry name" value="SLD5_C"/>
    <property type="match status" value="1"/>
</dbReference>
<evidence type="ECO:0000256" key="2">
    <source>
        <dbReference type="ARBA" id="ARBA00008187"/>
    </source>
</evidence>
<feature type="domain" description="GINS subunit" evidence="8">
    <location>
        <begin position="75"/>
        <end position="136"/>
    </location>
</feature>
<organism evidence="10">
    <name type="scientific">Alexandrium monilatum</name>
    <dbReference type="NCBI Taxonomy" id="311494"/>
    <lineage>
        <taxon>Eukaryota</taxon>
        <taxon>Sar</taxon>
        <taxon>Alveolata</taxon>
        <taxon>Dinophyceae</taxon>
        <taxon>Gonyaulacales</taxon>
        <taxon>Pyrocystaceae</taxon>
        <taxon>Alexandrium</taxon>
    </lineage>
</organism>
<evidence type="ECO:0000256" key="4">
    <source>
        <dbReference type="ARBA" id="ARBA00022705"/>
    </source>
</evidence>
<name>A0A7S4RZX5_9DINO</name>
<dbReference type="Gene3D" id="1.20.58.1030">
    <property type="match status" value="1"/>
</dbReference>
<keyword evidence="5 6" id="KW-0539">Nucleus</keyword>
<dbReference type="InterPro" id="IPR038749">
    <property type="entry name" value="Sld5_GINS_A"/>
</dbReference>
<dbReference type="EMBL" id="HBNR01061045">
    <property type="protein sequence ID" value="CAE4630223.1"/>
    <property type="molecule type" value="Transcribed_RNA"/>
</dbReference>
<evidence type="ECO:0000256" key="5">
    <source>
        <dbReference type="ARBA" id="ARBA00023242"/>
    </source>
</evidence>
<comment type="similarity">
    <text evidence="2 6">Belongs to the GINS4/SLD5 family.</text>
</comment>
<dbReference type="GO" id="GO:0000727">
    <property type="term" value="P:double-strand break repair via break-induced replication"/>
    <property type="evidence" value="ECO:0007669"/>
    <property type="project" value="TreeGrafter"/>
</dbReference>
<evidence type="ECO:0000259" key="9">
    <source>
        <dbReference type="Pfam" id="PF16922"/>
    </source>
</evidence>
<feature type="compositionally biased region" description="Polar residues" evidence="7">
    <location>
        <begin position="1"/>
        <end position="11"/>
    </location>
</feature>
<dbReference type="CDD" id="cd11711">
    <property type="entry name" value="GINS_A_Sld5"/>
    <property type="match status" value="1"/>
</dbReference>
<evidence type="ECO:0000256" key="1">
    <source>
        <dbReference type="ARBA" id="ARBA00004123"/>
    </source>
</evidence>
<evidence type="ECO:0000313" key="10">
    <source>
        <dbReference type="EMBL" id="CAE4630223.1"/>
    </source>
</evidence>
<gene>
    <name evidence="10" type="ORF">AMON00008_LOCUS42980</name>
</gene>
<feature type="domain" description="DNA replication complex GINS protein SLD5 C-terminal" evidence="9">
    <location>
        <begin position="172"/>
        <end position="237"/>
    </location>
</feature>
<dbReference type="InterPro" id="IPR036224">
    <property type="entry name" value="GINS_bundle-like_dom_sf"/>
</dbReference>
<evidence type="ECO:0000256" key="6">
    <source>
        <dbReference type="PIRNR" id="PIRNR007764"/>
    </source>
</evidence>
<dbReference type="GO" id="GO:0000811">
    <property type="term" value="C:GINS complex"/>
    <property type="evidence" value="ECO:0007669"/>
    <property type="project" value="UniProtKB-UniRule"/>
</dbReference>
<dbReference type="InterPro" id="IPR008591">
    <property type="entry name" value="GINS_Sld5"/>
</dbReference>
<dbReference type="PANTHER" id="PTHR21206">
    <property type="entry name" value="SLD5 PROTEIN"/>
    <property type="match status" value="1"/>
</dbReference>
<dbReference type="GO" id="GO:0006261">
    <property type="term" value="P:DNA-templated DNA replication"/>
    <property type="evidence" value="ECO:0007669"/>
    <property type="project" value="InterPro"/>
</dbReference>
<dbReference type="SUPFAM" id="SSF158573">
    <property type="entry name" value="GINS helical bundle-like"/>
    <property type="match status" value="1"/>
</dbReference>
<dbReference type="Pfam" id="PF05916">
    <property type="entry name" value="Sld5"/>
    <property type="match status" value="1"/>
</dbReference>
<proteinExistence type="inferred from homology"/>
<protein>
    <recommendedName>
        <fullName evidence="3 6">DNA replication complex GINS protein SLD5</fullName>
    </recommendedName>
</protein>
<feature type="region of interest" description="Disordered" evidence="7">
    <location>
        <begin position="1"/>
        <end position="24"/>
    </location>
</feature>
<keyword evidence="4 6" id="KW-0235">DNA replication</keyword>
<dbReference type="InterPro" id="IPR031633">
    <property type="entry name" value="SLD5_C"/>
</dbReference>
<dbReference type="PIRSF" id="PIRSF007764">
    <property type="entry name" value="Sld5"/>
    <property type="match status" value="1"/>
</dbReference>
<reference evidence="10" key="1">
    <citation type="submission" date="2021-01" db="EMBL/GenBank/DDBJ databases">
        <authorList>
            <person name="Corre E."/>
            <person name="Pelletier E."/>
            <person name="Niang G."/>
            <person name="Scheremetjew M."/>
            <person name="Finn R."/>
            <person name="Kale V."/>
            <person name="Holt S."/>
            <person name="Cochrane G."/>
            <person name="Meng A."/>
            <person name="Brown T."/>
            <person name="Cohen L."/>
        </authorList>
    </citation>
    <scope>NUCLEOTIDE SEQUENCE</scope>
    <source>
        <strain evidence="10">CCMP3105</strain>
    </source>
</reference>
<evidence type="ECO:0000256" key="7">
    <source>
        <dbReference type="SAM" id="MobiDB-lite"/>
    </source>
</evidence>
<comment type="function">
    <text evidence="6">The GINS complex plays an essential role in the initiation of DNA replication.</text>
</comment>
<dbReference type="InterPro" id="IPR021151">
    <property type="entry name" value="GINS_A"/>
</dbReference>
<comment type="subcellular location">
    <subcellularLocation>
        <location evidence="1 6">Nucleus</location>
    </subcellularLocation>
</comment>
<evidence type="ECO:0000256" key="3">
    <source>
        <dbReference type="ARBA" id="ARBA00014804"/>
    </source>
</evidence>